<dbReference type="GeneID" id="56038606"/>
<organism evidence="1 2">
    <name type="scientific">Halorarum salinum</name>
    <dbReference type="NCBI Taxonomy" id="2743089"/>
    <lineage>
        <taxon>Archaea</taxon>
        <taxon>Methanobacteriati</taxon>
        <taxon>Methanobacteriota</taxon>
        <taxon>Stenosarchaea group</taxon>
        <taxon>Halobacteria</taxon>
        <taxon>Halobacteriales</taxon>
        <taxon>Haloferacaceae</taxon>
        <taxon>Halorarum</taxon>
    </lineage>
</organism>
<gene>
    <name evidence="1" type="ORF">HUG12_14065</name>
</gene>
<accession>A0A7D5LBS9</accession>
<evidence type="ECO:0000313" key="1">
    <source>
        <dbReference type="EMBL" id="QLG62791.1"/>
    </source>
</evidence>
<dbReference type="AlphaFoldDB" id="A0A7D5LBS9"/>
<sequence>MTSTDERHSPVVVLDAGVLVVNPVVDDFHGVSPEVDYTLTAVTVLQRRSRGVMQHRP</sequence>
<name>A0A7D5LBS9_9EURY</name>
<dbReference type="KEGG" id="halu:HUG12_14065"/>
<dbReference type="EMBL" id="CP058579">
    <property type="protein sequence ID" value="QLG62791.1"/>
    <property type="molecule type" value="Genomic_DNA"/>
</dbReference>
<dbReference type="RefSeq" id="WP_179269376.1">
    <property type="nucleotide sequence ID" value="NZ_CP058579.1"/>
</dbReference>
<evidence type="ECO:0000313" key="2">
    <source>
        <dbReference type="Proteomes" id="UP000509626"/>
    </source>
</evidence>
<keyword evidence="2" id="KW-1185">Reference proteome</keyword>
<dbReference type="Proteomes" id="UP000509626">
    <property type="component" value="Chromosome"/>
</dbReference>
<proteinExistence type="predicted"/>
<protein>
    <submittedName>
        <fullName evidence="1">Uncharacterized protein</fullName>
    </submittedName>
</protein>
<reference evidence="1 2" key="1">
    <citation type="submission" date="2020-06" db="EMBL/GenBank/DDBJ databases">
        <title>NJ-3-1, isolated from saline soil.</title>
        <authorList>
            <person name="Cui H.L."/>
            <person name="Shi X."/>
        </authorList>
    </citation>
    <scope>NUCLEOTIDE SEQUENCE [LARGE SCALE GENOMIC DNA]</scope>
    <source>
        <strain evidence="1 2">NJ-3-1</strain>
    </source>
</reference>